<gene>
    <name evidence="2" type="ORF">TbgDal_IX6690</name>
</gene>
<dbReference type="GeneID" id="23860707"/>
<proteinExistence type="predicted"/>
<evidence type="ECO:0000256" key="1">
    <source>
        <dbReference type="SAM" id="Phobius"/>
    </source>
</evidence>
<feature type="transmembrane region" description="Helical" evidence="1">
    <location>
        <begin position="330"/>
        <end position="350"/>
    </location>
</feature>
<dbReference type="AlphaFoldDB" id="C9ZYU4"/>
<accession>C9ZYU4</accession>
<evidence type="ECO:0000313" key="2">
    <source>
        <dbReference type="EMBL" id="CBH14593.1"/>
    </source>
</evidence>
<name>C9ZYU4_TRYB9</name>
<keyword evidence="1" id="KW-1133">Transmembrane helix</keyword>
<organism evidence="2 3">
    <name type="scientific">Trypanosoma brucei gambiense (strain MHOM/CI/86/DAL972)</name>
    <dbReference type="NCBI Taxonomy" id="679716"/>
    <lineage>
        <taxon>Eukaryota</taxon>
        <taxon>Discoba</taxon>
        <taxon>Euglenozoa</taxon>
        <taxon>Kinetoplastea</taxon>
        <taxon>Metakinetoplastina</taxon>
        <taxon>Trypanosomatida</taxon>
        <taxon>Trypanosomatidae</taxon>
        <taxon>Trypanosoma</taxon>
    </lineage>
</organism>
<dbReference type="EMBL" id="FN554972">
    <property type="protein sequence ID" value="CBH14593.1"/>
    <property type="molecule type" value="Genomic_DNA"/>
</dbReference>
<dbReference type="KEGG" id="tbg:TbgDal_IX6690"/>
<evidence type="ECO:0000313" key="3">
    <source>
        <dbReference type="Proteomes" id="UP000002316"/>
    </source>
</evidence>
<dbReference type="VEuPathDB" id="TriTrypDB:Tbg972.9.6690"/>
<keyword evidence="1" id="KW-0812">Transmembrane</keyword>
<dbReference type="RefSeq" id="XP_011776859.1">
    <property type="nucleotide sequence ID" value="XM_011778557.1"/>
</dbReference>
<dbReference type="OrthoDB" id="269485at2759"/>
<keyword evidence="1" id="KW-0472">Membrane</keyword>
<sequence length="356" mass="41605">MASRLAAFQPDIIEFFLANKASLQTLRKEWRAVEKGFVGYFKDFRDTLKELRGKEQADKQEGKKEELSSGSRAVNQFYESEELAKRMKWKRITWDEEADYNGFARRLLDNDDLIKSVPAFSFLAIHVAKDSSCADFVRFPPREQRFESGTLTNWVLSERTPATVERYKPSKVRSMRSPFEVDWTAGEARVVDTTSIQEVLVFLQTVAPRLQALQVRMEEQQNQIAKDIPKLKLRVGAEIRYNKHDTTAWDDPNRCADPDYVTPDDVQQFVEGMMKSALLYRWFLKDQRVRIMPPGRPYLLNPERKEVQIPANFAAYNWWGAHARFQKVEAFILFTINMWWLWFTLAIVIVGDVEIL</sequence>
<dbReference type="Proteomes" id="UP000002316">
    <property type="component" value="Chromosome 9"/>
</dbReference>
<reference evidence="3" key="1">
    <citation type="journal article" date="2010" name="PLoS Negl. Trop. Dis.">
        <title>The genome sequence of Trypanosoma brucei gambiense, causative agent of chronic human african trypanosomiasis.</title>
        <authorList>
            <person name="Jackson A.P."/>
            <person name="Sanders M."/>
            <person name="Berry A."/>
            <person name="McQuillan J."/>
            <person name="Aslett M.A."/>
            <person name="Quail M.A."/>
            <person name="Chukualim B."/>
            <person name="Capewell P."/>
            <person name="MacLeod A."/>
            <person name="Melville S.E."/>
            <person name="Gibson W."/>
            <person name="Barry J.D."/>
            <person name="Berriman M."/>
            <person name="Hertz-Fowler C."/>
        </authorList>
    </citation>
    <scope>NUCLEOTIDE SEQUENCE [LARGE SCALE GENOMIC DNA]</scope>
    <source>
        <strain evidence="3">MHOM/CI/86/DAL972</strain>
    </source>
</reference>
<protein>
    <submittedName>
        <fullName evidence="2">Uncharacterized protein</fullName>
    </submittedName>
</protein>